<reference evidence="2 3" key="1">
    <citation type="submission" date="2017-06" db="EMBL/GenBank/DDBJ databases">
        <authorList>
            <person name="Kim H.J."/>
            <person name="Triplett B.A."/>
        </authorList>
    </citation>
    <scope>NUCLEOTIDE SEQUENCE [LARGE SCALE GENOMIC DNA]</scope>
    <source>
        <strain evidence="2 3">DSM 45207</strain>
    </source>
</reference>
<name>A0A238XJN3_9PSEU</name>
<dbReference type="PANTHER" id="PTHR10579">
    <property type="entry name" value="CALCIUM-ACTIVATED CHLORIDE CHANNEL REGULATOR"/>
    <property type="match status" value="1"/>
</dbReference>
<protein>
    <submittedName>
        <fullName evidence="2">von Willebrand factor type A domain-containing protein</fullName>
    </submittedName>
</protein>
<dbReference type="InterPro" id="IPR041176">
    <property type="entry name" value="VWA_3_C"/>
</dbReference>
<dbReference type="Proteomes" id="UP000198348">
    <property type="component" value="Unassembled WGS sequence"/>
</dbReference>
<dbReference type="SUPFAM" id="SSF53300">
    <property type="entry name" value="vWA-like"/>
    <property type="match status" value="1"/>
</dbReference>
<gene>
    <name evidence="2" type="ORF">SAMN06265360_11172</name>
</gene>
<dbReference type="CDD" id="cd00198">
    <property type="entry name" value="vWFA"/>
    <property type="match status" value="1"/>
</dbReference>
<proteinExistence type="predicted"/>
<dbReference type="Gene3D" id="1.20.120.1690">
    <property type="match status" value="1"/>
</dbReference>
<dbReference type="SMART" id="SM00327">
    <property type="entry name" value="VWA"/>
    <property type="match status" value="1"/>
</dbReference>
<dbReference type="PROSITE" id="PS50234">
    <property type="entry name" value="VWFA"/>
    <property type="match status" value="1"/>
</dbReference>
<evidence type="ECO:0000313" key="2">
    <source>
        <dbReference type="EMBL" id="SNR59205.1"/>
    </source>
</evidence>
<dbReference type="InterPro" id="IPR036465">
    <property type="entry name" value="vWFA_dom_sf"/>
</dbReference>
<dbReference type="InterPro" id="IPR051266">
    <property type="entry name" value="CLCR"/>
</dbReference>
<evidence type="ECO:0000259" key="1">
    <source>
        <dbReference type="PROSITE" id="PS50234"/>
    </source>
</evidence>
<dbReference type="Pfam" id="PF13768">
    <property type="entry name" value="VWA_3"/>
    <property type="match status" value="1"/>
</dbReference>
<dbReference type="RefSeq" id="WP_089301702.1">
    <property type="nucleotide sequence ID" value="NZ_FZNW01000011.1"/>
</dbReference>
<dbReference type="Gene3D" id="3.40.50.410">
    <property type="entry name" value="von Willebrand factor, type A domain"/>
    <property type="match status" value="1"/>
</dbReference>
<accession>A0A238XJN3</accession>
<dbReference type="PANTHER" id="PTHR10579:SF43">
    <property type="entry name" value="ZINC FINGER (C3HC4-TYPE RING FINGER) FAMILY PROTEIN"/>
    <property type="match status" value="1"/>
</dbReference>
<evidence type="ECO:0000313" key="3">
    <source>
        <dbReference type="Proteomes" id="UP000198348"/>
    </source>
</evidence>
<sequence>MEQPHFDVEVAQNRYLPRGADTVDAIVTVTAHPPAQELRPSVAVVILLDCSASMHRPSKLAAAKRAAHAAIDSLRDGAGFAIVAGTHETTMIYPDSSELAVAGDTTRYEAKRAVDEITAGGGTAMSRWLRAAGALFAGSEYELRHAILLTDGRNTSEQPEAVSAALTELQDTFRCDCRGVGTDWLVSELRQISEALLGTVDIVAEPDELVTDFAAMIERAMRKSVPDVTLRLWTPKEAAVTVVRQVDPAVLDLTAHQENAHVQACDYATGAWESETRAFQVRIAVPAAGVGDTMLACRVSVVDAAGEVLGRGKVLATWTDDPAYYGALDPQVAHYTGQVELATAIRHGLDAHRSGDPDTATHELGRAVALAAQSEHAETMKLLSKVVDVEDAETGRVRLKDSVDELDHMTLDTRSVVTTRRHGRS</sequence>
<dbReference type="Gene3D" id="2.60.40.3670">
    <property type="match status" value="1"/>
</dbReference>
<dbReference type="InterPro" id="IPR002035">
    <property type="entry name" value="VWF_A"/>
</dbReference>
<dbReference type="AlphaFoldDB" id="A0A238XJN3"/>
<dbReference type="EMBL" id="FZNW01000011">
    <property type="protein sequence ID" value="SNR59205.1"/>
    <property type="molecule type" value="Genomic_DNA"/>
</dbReference>
<feature type="domain" description="VWFA" evidence="1">
    <location>
        <begin position="43"/>
        <end position="225"/>
    </location>
</feature>
<keyword evidence="3" id="KW-1185">Reference proteome</keyword>
<organism evidence="2 3">
    <name type="scientific">Haloechinothrix alba</name>
    <dbReference type="NCBI Taxonomy" id="664784"/>
    <lineage>
        <taxon>Bacteria</taxon>
        <taxon>Bacillati</taxon>
        <taxon>Actinomycetota</taxon>
        <taxon>Actinomycetes</taxon>
        <taxon>Pseudonocardiales</taxon>
        <taxon>Pseudonocardiaceae</taxon>
        <taxon>Haloechinothrix</taxon>
    </lineage>
</organism>
<dbReference type="OrthoDB" id="568872at2"/>
<dbReference type="Pfam" id="PF18571">
    <property type="entry name" value="VWA_3_C"/>
    <property type="match status" value="1"/>
</dbReference>